<reference evidence="3" key="1">
    <citation type="submission" date="2021-01" db="EMBL/GenBank/DDBJ databases">
        <title>Microvirga sp.</title>
        <authorList>
            <person name="Kim M.K."/>
        </authorList>
    </citation>
    <scope>NUCLEOTIDE SEQUENCE</scope>
    <source>
        <strain evidence="3">5420S-16</strain>
    </source>
</reference>
<dbReference type="InterPro" id="IPR005064">
    <property type="entry name" value="BUG"/>
</dbReference>
<name>A0A936ZEA1_9HYPH</name>
<dbReference type="AlphaFoldDB" id="A0A936ZEA1"/>
<evidence type="ECO:0000256" key="2">
    <source>
        <dbReference type="SAM" id="SignalP"/>
    </source>
</evidence>
<dbReference type="Gene3D" id="3.40.190.150">
    <property type="entry name" value="Bordetella uptake gene, domain 1"/>
    <property type="match status" value="1"/>
</dbReference>
<dbReference type="Pfam" id="PF03401">
    <property type="entry name" value="TctC"/>
    <property type="match status" value="1"/>
</dbReference>
<comment type="similarity">
    <text evidence="1">Belongs to the UPF0065 (bug) family.</text>
</comment>
<feature type="signal peptide" evidence="2">
    <location>
        <begin position="1"/>
        <end position="22"/>
    </location>
</feature>
<sequence length="319" mass="33761">MKRMLAPILALVAGLVSSGSSATEAVRLVMPFAAGSATDALSRVIADELETGLGRAVVVENRTGAAGRVGVQAVKSATPDGATLLFTPIAPMAVYQHVYPVLGYDPVQDFEPVSQVATFDFAVAVGADIPADTLSSLVEWLKAHPERANYGTPGAGTLPHFFAVLFGRETGLDLRHVPYRGTSAAINDLLAGQLPMVFTNTGELLELHKAGRIRILATSSTSRSPFLPGVPTFQEAGYAIAGAGWHGVFAPRGTPADVLDRFNQLITAALQKEQVKERIIAMGFEPTGTSRSRLAEILNRDAAMWAPAVKAARFTPDQQ</sequence>
<evidence type="ECO:0000313" key="3">
    <source>
        <dbReference type="EMBL" id="MBL0405274.1"/>
    </source>
</evidence>
<keyword evidence="4" id="KW-1185">Reference proteome</keyword>
<feature type="chain" id="PRO_5037462140" evidence="2">
    <location>
        <begin position="23"/>
        <end position="319"/>
    </location>
</feature>
<organism evidence="3 4">
    <name type="scientific">Microvirga aerilata</name>
    <dbReference type="NCBI Taxonomy" id="670292"/>
    <lineage>
        <taxon>Bacteria</taxon>
        <taxon>Pseudomonadati</taxon>
        <taxon>Pseudomonadota</taxon>
        <taxon>Alphaproteobacteria</taxon>
        <taxon>Hyphomicrobiales</taxon>
        <taxon>Methylobacteriaceae</taxon>
        <taxon>Microvirga</taxon>
    </lineage>
</organism>
<dbReference type="CDD" id="cd13579">
    <property type="entry name" value="PBP2_Bug_NagM"/>
    <property type="match status" value="1"/>
</dbReference>
<protein>
    <submittedName>
        <fullName evidence="3">Bug family tripartite tricarboxylate transporter substrate binding protein</fullName>
    </submittedName>
</protein>
<dbReference type="Proteomes" id="UP000605848">
    <property type="component" value="Unassembled WGS sequence"/>
</dbReference>
<evidence type="ECO:0000256" key="1">
    <source>
        <dbReference type="ARBA" id="ARBA00006987"/>
    </source>
</evidence>
<gene>
    <name evidence="3" type="ORF">JKG68_14990</name>
</gene>
<dbReference type="PIRSF" id="PIRSF017082">
    <property type="entry name" value="YflP"/>
    <property type="match status" value="1"/>
</dbReference>
<dbReference type="Gene3D" id="3.40.190.10">
    <property type="entry name" value="Periplasmic binding protein-like II"/>
    <property type="match status" value="1"/>
</dbReference>
<dbReference type="PANTHER" id="PTHR42928:SF5">
    <property type="entry name" value="BLR1237 PROTEIN"/>
    <property type="match status" value="1"/>
</dbReference>
<dbReference type="SUPFAM" id="SSF53850">
    <property type="entry name" value="Periplasmic binding protein-like II"/>
    <property type="match status" value="1"/>
</dbReference>
<evidence type="ECO:0000313" key="4">
    <source>
        <dbReference type="Proteomes" id="UP000605848"/>
    </source>
</evidence>
<dbReference type="InterPro" id="IPR042100">
    <property type="entry name" value="Bug_dom1"/>
</dbReference>
<comment type="caution">
    <text evidence="3">The sequence shown here is derived from an EMBL/GenBank/DDBJ whole genome shotgun (WGS) entry which is preliminary data.</text>
</comment>
<keyword evidence="2" id="KW-0732">Signal</keyword>
<proteinExistence type="inferred from homology"/>
<dbReference type="EMBL" id="JAEQMY010000020">
    <property type="protein sequence ID" value="MBL0405274.1"/>
    <property type="molecule type" value="Genomic_DNA"/>
</dbReference>
<dbReference type="PANTHER" id="PTHR42928">
    <property type="entry name" value="TRICARBOXYLATE-BINDING PROTEIN"/>
    <property type="match status" value="1"/>
</dbReference>
<dbReference type="RefSeq" id="WP_202060902.1">
    <property type="nucleotide sequence ID" value="NZ_JAEQMY010000020.1"/>
</dbReference>
<accession>A0A936ZEA1</accession>